<evidence type="ECO:0000259" key="6">
    <source>
        <dbReference type="PROSITE" id="PS50983"/>
    </source>
</evidence>
<proteinExistence type="inferred from homology"/>
<evidence type="ECO:0000313" key="7">
    <source>
        <dbReference type="EMBL" id="MCD5316419.1"/>
    </source>
</evidence>
<reference evidence="7" key="1">
    <citation type="submission" date="2021-11" db="EMBL/GenBank/DDBJ databases">
        <title>Streptomyces corallinus and Kineosporia corallina sp. nov., two new coral-derived marine actinobacteria.</title>
        <authorList>
            <person name="Buangrab K."/>
            <person name="Sutthacheep M."/>
            <person name="Yeemin T."/>
            <person name="Harunari E."/>
            <person name="Igarashi Y."/>
            <person name="Sripreechasak P."/>
            <person name="Kanchanasin P."/>
            <person name="Tanasupawat S."/>
            <person name="Phongsopitanun W."/>
        </authorList>
    </citation>
    <scope>NUCLEOTIDE SEQUENCE</scope>
    <source>
        <strain evidence="7">JCM 31032</strain>
    </source>
</reference>
<evidence type="ECO:0000256" key="2">
    <source>
        <dbReference type="ARBA" id="ARBA00008814"/>
    </source>
</evidence>
<evidence type="ECO:0000256" key="3">
    <source>
        <dbReference type="ARBA" id="ARBA00022448"/>
    </source>
</evidence>
<dbReference type="Proteomes" id="UP001138997">
    <property type="component" value="Unassembled WGS sequence"/>
</dbReference>
<dbReference type="GO" id="GO:0030288">
    <property type="term" value="C:outer membrane-bounded periplasmic space"/>
    <property type="evidence" value="ECO:0007669"/>
    <property type="project" value="TreeGrafter"/>
</dbReference>
<evidence type="ECO:0000256" key="5">
    <source>
        <dbReference type="SAM" id="MobiDB-lite"/>
    </source>
</evidence>
<dbReference type="InterPro" id="IPR051313">
    <property type="entry name" value="Bact_iron-sidero_bind"/>
</dbReference>
<dbReference type="PROSITE" id="PS50983">
    <property type="entry name" value="FE_B12_PBP"/>
    <property type="match status" value="1"/>
</dbReference>
<evidence type="ECO:0000313" key="8">
    <source>
        <dbReference type="Proteomes" id="UP001138997"/>
    </source>
</evidence>
<dbReference type="EMBL" id="JAJOMB010000029">
    <property type="protein sequence ID" value="MCD5316419.1"/>
    <property type="molecule type" value="Genomic_DNA"/>
</dbReference>
<evidence type="ECO:0000256" key="1">
    <source>
        <dbReference type="ARBA" id="ARBA00004196"/>
    </source>
</evidence>
<dbReference type="InterPro" id="IPR006311">
    <property type="entry name" value="TAT_signal"/>
</dbReference>
<feature type="domain" description="Fe/B12 periplasmic-binding" evidence="6">
    <location>
        <begin position="86"/>
        <end position="353"/>
    </location>
</feature>
<organism evidence="7 8">
    <name type="scientific">Kineosporia babensis</name>
    <dbReference type="NCBI Taxonomy" id="499548"/>
    <lineage>
        <taxon>Bacteria</taxon>
        <taxon>Bacillati</taxon>
        <taxon>Actinomycetota</taxon>
        <taxon>Actinomycetes</taxon>
        <taxon>Kineosporiales</taxon>
        <taxon>Kineosporiaceae</taxon>
        <taxon>Kineosporia</taxon>
    </lineage>
</organism>
<sequence>MPVPAPALTSVGLSRRGLLFGALGAGALGVGTLLSACGGGSDAADPSADPSGSASGNSGGSGTADFPVTVEGAEGPATVEKKPERVLSVGYLRDTDIALALGATLVAVPNNAVFENGLAPWQQEAASVERFDTTDGLPYEKLAAYTPDVILASDDYTLPQDYPTLTKIAPTLGYQTGPGADSWQDMTTRAGQVLGLGDQATEAITRTEKAIEDAKAASPGLEGKTFVFGPVQGLDSIHSISNEKDASAQFFSQFGMTLSPGITALPDSETPGRAIISPERMELLEADVLILTYADDAAKSQLEEQKLFQNLDVVKRGSYVALTMNDAIALGFPSVLSIPYGLENVLPRIVEAAGKSE</sequence>
<name>A0A9X1SY27_9ACTN</name>
<comment type="subcellular location">
    <subcellularLocation>
        <location evidence="1">Cell envelope</location>
    </subcellularLocation>
</comment>
<dbReference type="InterPro" id="IPR002491">
    <property type="entry name" value="ABC_transptr_periplasmic_BD"/>
</dbReference>
<dbReference type="AlphaFoldDB" id="A0A9X1SY27"/>
<dbReference type="PROSITE" id="PS51318">
    <property type="entry name" value="TAT"/>
    <property type="match status" value="1"/>
</dbReference>
<keyword evidence="8" id="KW-1185">Reference proteome</keyword>
<feature type="region of interest" description="Disordered" evidence="5">
    <location>
        <begin position="39"/>
        <end position="77"/>
    </location>
</feature>
<dbReference type="PANTHER" id="PTHR30532">
    <property type="entry name" value="IRON III DICITRATE-BINDING PERIPLASMIC PROTEIN"/>
    <property type="match status" value="1"/>
</dbReference>
<feature type="compositionally biased region" description="Low complexity" evidence="5">
    <location>
        <begin position="39"/>
        <end position="56"/>
    </location>
</feature>
<comment type="caution">
    <text evidence="7">The sequence shown here is derived from an EMBL/GenBank/DDBJ whole genome shotgun (WGS) entry which is preliminary data.</text>
</comment>
<keyword evidence="4" id="KW-0732">Signal</keyword>
<gene>
    <name evidence="7" type="ORF">LR394_36540</name>
</gene>
<dbReference type="GO" id="GO:1901678">
    <property type="term" value="P:iron coordination entity transport"/>
    <property type="evidence" value="ECO:0007669"/>
    <property type="project" value="UniProtKB-ARBA"/>
</dbReference>
<protein>
    <submittedName>
        <fullName evidence="7">ABC transporter substrate-binding protein</fullName>
    </submittedName>
</protein>
<accession>A0A9X1SY27</accession>
<dbReference type="RefSeq" id="WP_231449267.1">
    <property type="nucleotide sequence ID" value="NZ_JAJOMB010000029.1"/>
</dbReference>
<dbReference type="Gene3D" id="3.40.50.1980">
    <property type="entry name" value="Nitrogenase molybdenum iron protein domain"/>
    <property type="match status" value="2"/>
</dbReference>
<keyword evidence="3" id="KW-0813">Transport</keyword>
<dbReference type="PANTHER" id="PTHR30532:SF24">
    <property type="entry name" value="FERRIC ENTEROBACTIN-BINDING PERIPLASMIC PROTEIN FEPB"/>
    <property type="match status" value="1"/>
</dbReference>
<dbReference type="SUPFAM" id="SSF53807">
    <property type="entry name" value="Helical backbone' metal receptor"/>
    <property type="match status" value="1"/>
</dbReference>
<dbReference type="Pfam" id="PF01497">
    <property type="entry name" value="Peripla_BP_2"/>
    <property type="match status" value="1"/>
</dbReference>
<evidence type="ECO:0000256" key="4">
    <source>
        <dbReference type="ARBA" id="ARBA00022729"/>
    </source>
</evidence>
<comment type="similarity">
    <text evidence="2">Belongs to the bacterial solute-binding protein 8 family.</text>
</comment>